<comment type="cofactor">
    <cofactor evidence="2">
        <name>FAD</name>
        <dbReference type="ChEBI" id="CHEBI:57692"/>
    </cofactor>
</comment>
<evidence type="ECO:0000256" key="2">
    <source>
        <dbReference type="ARBA" id="ARBA00001974"/>
    </source>
</evidence>
<dbReference type="PRINTS" id="PR00369">
    <property type="entry name" value="FLAVODOXIN"/>
</dbReference>
<dbReference type="AlphaFoldDB" id="A0A8K0KLY1"/>
<name>A0A8K0KLY1_LADFU</name>
<keyword evidence="9" id="KW-0560">Oxidoreductase</keyword>
<dbReference type="PANTHER" id="PTHR19384:SF10">
    <property type="entry name" value="NADPH-DEPENDENT DIFLAVIN OXIDOREDUCTASE 1"/>
    <property type="match status" value="1"/>
</dbReference>
<sequence length="490" mass="55475">MDVMFRILYGSQTGTAEEVSERLWKKLKSYGMRGTVGAMDEYDIVNLIHEGLVIFVCSTTGQGEEPDNMKRFWKFLLRKNLPSTSLNRLCFAVLGLGDSSYAKFNFVAKRLHRRLLQLGGSSLVPLGLADDQHDLGPDGVIDPWEKNLLEEISKSYPSLMNASSENKLFTRYKAVAIGDCDEQLSENNKYFEEENVKNNEENYSKGRPFSAVLKENSRITSSEHFQDVRLIKLGAPSLGYSPGDVLMVSPRNLEENVTKFFEITCLNPDEKFCLHPNDPDVPKPRPELKPKSEGGFGGLTVLECAQSIWDLSRQPGRQALAQMAKYSNNDLEKEKLEELSSTDGQEEYLSYICRPRRTMLEVMADFPHTTAALMLDQMFDLLRPIRPRAFSIASSSQDKRKMERKSGEIIHAHQGEIHLLVAVVKYKTKIVAPRLGLCSNWLARSLPGDIIPVWIRKGSFRFPSNPVSSIIYGYGFFLKKLSKKIADHKM</sequence>
<dbReference type="OrthoDB" id="1856718at2759"/>
<keyword evidence="13" id="KW-1185">Reference proteome</keyword>
<evidence type="ECO:0000256" key="6">
    <source>
        <dbReference type="ARBA" id="ARBA00022643"/>
    </source>
</evidence>
<dbReference type="InterPro" id="IPR023173">
    <property type="entry name" value="NADPH_Cyt_P450_Rdtase_alpha"/>
</dbReference>
<dbReference type="GO" id="GO:0010181">
    <property type="term" value="F:FMN binding"/>
    <property type="evidence" value="ECO:0007669"/>
    <property type="project" value="InterPro"/>
</dbReference>
<evidence type="ECO:0000256" key="8">
    <source>
        <dbReference type="ARBA" id="ARBA00022857"/>
    </source>
</evidence>
<dbReference type="GO" id="GO:0005829">
    <property type="term" value="C:cytosol"/>
    <property type="evidence" value="ECO:0007669"/>
    <property type="project" value="TreeGrafter"/>
</dbReference>
<gene>
    <name evidence="12" type="ORF">J437_LFUL016878</name>
</gene>
<evidence type="ECO:0000256" key="1">
    <source>
        <dbReference type="ARBA" id="ARBA00001917"/>
    </source>
</evidence>
<dbReference type="SUPFAM" id="SSF52218">
    <property type="entry name" value="Flavoproteins"/>
    <property type="match status" value="1"/>
</dbReference>
<keyword evidence="7" id="KW-0274">FAD</keyword>
<proteinExistence type="predicted"/>
<dbReference type="InterPro" id="IPR008254">
    <property type="entry name" value="Flavodoxin/NO_synth"/>
</dbReference>
<dbReference type="InterPro" id="IPR001094">
    <property type="entry name" value="Flavdoxin-like"/>
</dbReference>
<dbReference type="Pfam" id="PF00258">
    <property type="entry name" value="Flavodoxin_1"/>
    <property type="match status" value="1"/>
</dbReference>
<feature type="domain" description="FAD-binding FR-type" evidence="11">
    <location>
        <begin position="206"/>
        <end position="463"/>
    </location>
</feature>
<dbReference type="InterPro" id="IPR029039">
    <property type="entry name" value="Flavoprotein-like_sf"/>
</dbReference>
<comment type="caution">
    <text evidence="12">The sequence shown here is derived from an EMBL/GenBank/DDBJ whole genome shotgun (WGS) entry which is preliminary data.</text>
</comment>
<dbReference type="InterPro" id="IPR017938">
    <property type="entry name" value="Riboflavin_synthase-like_b-brl"/>
</dbReference>
<dbReference type="PANTHER" id="PTHR19384">
    <property type="entry name" value="NITRIC OXIDE SYNTHASE-RELATED"/>
    <property type="match status" value="1"/>
</dbReference>
<accession>A0A8K0KLY1</accession>
<evidence type="ECO:0000313" key="12">
    <source>
        <dbReference type="EMBL" id="KAG8236699.1"/>
    </source>
</evidence>
<dbReference type="EMBL" id="KZ309061">
    <property type="protein sequence ID" value="KAG8236699.1"/>
    <property type="molecule type" value="Genomic_DNA"/>
</dbReference>
<dbReference type="Gene3D" id="2.40.30.10">
    <property type="entry name" value="Translation factors"/>
    <property type="match status" value="1"/>
</dbReference>
<dbReference type="Pfam" id="PF00667">
    <property type="entry name" value="FAD_binding_1"/>
    <property type="match status" value="1"/>
</dbReference>
<reference evidence="12" key="2">
    <citation type="submission" date="2017-10" db="EMBL/GenBank/DDBJ databases">
        <title>Ladona fulva Genome sequencing and assembly.</title>
        <authorList>
            <person name="Murali S."/>
            <person name="Richards S."/>
            <person name="Bandaranaike D."/>
            <person name="Bellair M."/>
            <person name="Blankenburg K."/>
            <person name="Chao H."/>
            <person name="Dinh H."/>
            <person name="Doddapaneni H."/>
            <person name="Dugan-Rocha S."/>
            <person name="Elkadiri S."/>
            <person name="Gnanaolivu R."/>
            <person name="Hernandez B."/>
            <person name="Skinner E."/>
            <person name="Javaid M."/>
            <person name="Lee S."/>
            <person name="Li M."/>
            <person name="Ming W."/>
            <person name="Munidasa M."/>
            <person name="Muniz J."/>
            <person name="Nguyen L."/>
            <person name="Hughes D."/>
            <person name="Osuji N."/>
            <person name="Pu L.-L."/>
            <person name="Puazo M."/>
            <person name="Qu C."/>
            <person name="Quiroz J."/>
            <person name="Raj R."/>
            <person name="Weissenberger G."/>
            <person name="Xin Y."/>
            <person name="Zou X."/>
            <person name="Han Y."/>
            <person name="Worley K."/>
            <person name="Muzny D."/>
            <person name="Gibbs R."/>
        </authorList>
    </citation>
    <scope>NUCLEOTIDE SEQUENCE</scope>
    <source>
        <strain evidence="12">Sampled in the wild</strain>
    </source>
</reference>
<dbReference type="GO" id="GO:0005634">
    <property type="term" value="C:nucleus"/>
    <property type="evidence" value="ECO:0007669"/>
    <property type="project" value="UniProtKB-ARBA"/>
</dbReference>
<dbReference type="FunFam" id="3.40.50.360:FF:000015">
    <property type="entry name" value="NADPH-dependent diflavin oxidoreductase 1"/>
    <property type="match status" value="1"/>
</dbReference>
<dbReference type="Proteomes" id="UP000792457">
    <property type="component" value="Unassembled WGS sequence"/>
</dbReference>
<dbReference type="GO" id="GO:0016651">
    <property type="term" value="F:oxidoreductase activity, acting on NAD(P)H"/>
    <property type="evidence" value="ECO:0007669"/>
    <property type="project" value="UniProtKB-ARBA"/>
</dbReference>
<evidence type="ECO:0000259" key="11">
    <source>
        <dbReference type="PROSITE" id="PS51384"/>
    </source>
</evidence>
<comment type="subcellular location">
    <subcellularLocation>
        <location evidence="3">Cytoplasm</location>
    </subcellularLocation>
</comment>
<dbReference type="InterPro" id="IPR003097">
    <property type="entry name" value="CysJ-like_FAD-binding"/>
</dbReference>
<organism evidence="12 13">
    <name type="scientific">Ladona fulva</name>
    <name type="common">Scarce chaser dragonfly</name>
    <name type="synonym">Libellula fulva</name>
    <dbReference type="NCBI Taxonomy" id="123851"/>
    <lineage>
        <taxon>Eukaryota</taxon>
        <taxon>Metazoa</taxon>
        <taxon>Ecdysozoa</taxon>
        <taxon>Arthropoda</taxon>
        <taxon>Hexapoda</taxon>
        <taxon>Insecta</taxon>
        <taxon>Pterygota</taxon>
        <taxon>Palaeoptera</taxon>
        <taxon>Odonata</taxon>
        <taxon>Epiprocta</taxon>
        <taxon>Anisoptera</taxon>
        <taxon>Libelluloidea</taxon>
        <taxon>Libellulidae</taxon>
        <taxon>Ladona</taxon>
    </lineage>
</organism>
<evidence type="ECO:0000259" key="10">
    <source>
        <dbReference type="PROSITE" id="PS50902"/>
    </source>
</evidence>
<dbReference type="SUPFAM" id="SSF63380">
    <property type="entry name" value="Riboflavin synthase domain-like"/>
    <property type="match status" value="1"/>
</dbReference>
<protein>
    <recommendedName>
        <fullName evidence="14">NADPH-dependent diflavin oxidoreductase 1</fullName>
    </recommendedName>
</protein>
<evidence type="ECO:0000256" key="7">
    <source>
        <dbReference type="ARBA" id="ARBA00022827"/>
    </source>
</evidence>
<evidence type="ECO:0000256" key="3">
    <source>
        <dbReference type="ARBA" id="ARBA00004496"/>
    </source>
</evidence>
<keyword evidence="6" id="KW-0288">FMN</keyword>
<keyword evidence="8" id="KW-0521">NADP</keyword>
<dbReference type="InterPro" id="IPR017927">
    <property type="entry name" value="FAD-bd_FR_type"/>
</dbReference>
<dbReference type="PROSITE" id="PS51384">
    <property type="entry name" value="FAD_FR"/>
    <property type="match status" value="1"/>
</dbReference>
<comment type="cofactor">
    <cofactor evidence="1">
        <name>FMN</name>
        <dbReference type="ChEBI" id="CHEBI:58210"/>
    </cofactor>
</comment>
<evidence type="ECO:0000256" key="4">
    <source>
        <dbReference type="ARBA" id="ARBA00022490"/>
    </source>
</evidence>
<evidence type="ECO:0000256" key="5">
    <source>
        <dbReference type="ARBA" id="ARBA00022630"/>
    </source>
</evidence>
<evidence type="ECO:0008006" key="14">
    <source>
        <dbReference type="Google" id="ProtNLM"/>
    </source>
</evidence>
<dbReference type="PROSITE" id="PS50902">
    <property type="entry name" value="FLAVODOXIN_LIKE"/>
    <property type="match status" value="1"/>
</dbReference>
<dbReference type="GO" id="GO:0050660">
    <property type="term" value="F:flavin adenine dinucleotide binding"/>
    <property type="evidence" value="ECO:0007669"/>
    <property type="project" value="TreeGrafter"/>
</dbReference>
<keyword evidence="4" id="KW-0963">Cytoplasm</keyword>
<dbReference type="Gene3D" id="1.20.990.10">
    <property type="entry name" value="NADPH-cytochrome p450 Reductase, Chain A, domain 3"/>
    <property type="match status" value="1"/>
</dbReference>
<reference evidence="12" key="1">
    <citation type="submission" date="2013-04" db="EMBL/GenBank/DDBJ databases">
        <authorList>
            <person name="Qu J."/>
            <person name="Murali S.C."/>
            <person name="Bandaranaike D."/>
            <person name="Bellair M."/>
            <person name="Blankenburg K."/>
            <person name="Chao H."/>
            <person name="Dinh H."/>
            <person name="Doddapaneni H."/>
            <person name="Downs B."/>
            <person name="Dugan-Rocha S."/>
            <person name="Elkadiri S."/>
            <person name="Gnanaolivu R.D."/>
            <person name="Hernandez B."/>
            <person name="Javaid M."/>
            <person name="Jayaseelan J.C."/>
            <person name="Lee S."/>
            <person name="Li M."/>
            <person name="Ming W."/>
            <person name="Munidasa M."/>
            <person name="Muniz J."/>
            <person name="Nguyen L."/>
            <person name="Ongeri F."/>
            <person name="Osuji N."/>
            <person name="Pu L.-L."/>
            <person name="Puazo M."/>
            <person name="Qu C."/>
            <person name="Quiroz J."/>
            <person name="Raj R."/>
            <person name="Weissenberger G."/>
            <person name="Xin Y."/>
            <person name="Zou X."/>
            <person name="Han Y."/>
            <person name="Richards S."/>
            <person name="Worley K."/>
            <person name="Muzny D."/>
            <person name="Gibbs R."/>
        </authorList>
    </citation>
    <scope>NUCLEOTIDE SEQUENCE</scope>
    <source>
        <strain evidence="12">Sampled in the wild</strain>
    </source>
</reference>
<evidence type="ECO:0000313" key="13">
    <source>
        <dbReference type="Proteomes" id="UP000792457"/>
    </source>
</evidence>
<keyword evidence="5" id="KW-0285">Flavoprotein</keyword>
<feature type="domain" description="Flavodoxin-like" evidence="10">
    <location>
        <begin position="5"/>
        <end position="149"/>
    </location>
</feature>
<dbReference type="Gene3D" id="3.40.50.360">
    <property type="match status" value="1"/>
</dbReference>
<evidence type="ECO:0000256" key="9">
    <source>
        <dbReference type="ARBA" id="ARBA00023002"/>
    </source>
</evidence>